<evidence type="ECO:0000256" key="1">
    <source>
        <dbReference type="ARBA" id="ARBA00007274"/>
    </source>
</evidence>
<dbReference type="PANTHER" id="PTHR23416">
    <property type="entry name" value="SIALIC ACID SYNTHASE-RELATED"/>
    <property type="match status" value="1"/>
</dbReference>
<dbReference type="InterPro" id="IPR001451">
    <property type="entry name" value="Hexapep"/>
</dbReference>
<name>A0A9D2CRB7_9FIRM</name>
<gene>
    <name evidence="4" type="ORF">H9729_04430</name>
</gene>
<dbReference type="InterPro" id="IPR051159">
    <property type="entry name" value="Hexapeptide_acetyltransf"/>
</dbReference>
<evidence type="ECO:0000313" key="5">
    <source>
        <dbReference type="Proteomes" id="UP000886750"/>
    </source>
</evidence>
<dbReference type="InterPro" id="IPR011004">
    <property type="entry name" value="Trimer_LpxA-like_sf"/>
</dbReference>
<accession>A0A9D2CRB7</accession>
<dbReference type="GO" id="GO:0008374">
    <property type="term" value="F:O-acyltransferase activity"/>
    <property type="evidence" value="ECO:0007669"/>
    <property type="project" value="TreeGrafter"/>
</dbReference>
<dbReference type="PANTHER" id="PTHR23416:SF23">
    <property type="entry name" value="ACETYLTRANSFERASE C18B11.09C-RELATED"/>
    <property type="match status" value="1"/>
</dbReference>
<dbReference type="EMBL" id="DXCQ01000031">
    <property type="protein sequence ID" value="HIY96914.1"/>
    <property type="molecule type" value="Genomic_DNA"/>
</dbReference>
<dbReference type="Proteomes" id="UP000886750">
    <property type="component" value="Unassembled WGS sequence"/>
</dbReference>
<comment type="similarity">
    <text evidence="1">Belongs to the transferase hexapeptide repeat family.</text>
</comment>
<dbReference type="AlphaFoldDB" id="A0A9D2CRB7"/>
<dbReference type="PROSITE" id="PS00101">
    <property type="entry name" value="HEXAPEP_TRANSFERASES"/>
    <property type="match status" value="1"/>
</dbReference>
<evidence type="ECO:0000313" key="4">
    <source>
        <dbReference type="EMBL" id="HIY96914.1"/>
    </source>
</evidence>
<keyword evidence="2" id="KW-0808">Transferase</keyword>
<comment type="caution">
    <text evidence="4">The sequence shown here is derived from an EMBL/GenBank/DDBJ whole genome shotgun (WGS) entry which is preliminary data.</text>
</comment>
<dbReference type="Pfam" id="PF14602">
    <property type="entry name" value="Hexapep_2"/>
    <property type="match status" value="1"/>
</dbReference>
<protein>
    <submittedName>
        <fullName evidence="4">Maltose O-acetyltransferase</fullName>
    </submittedName>
</protein>
<keyword evidence="3" id="KW-0677">Repeat</keyword>
<evidence type="ECO:0000256" key="3">
    <source>
        <dbReference type="ARBA" id="ARBA00022737"/>
    </source>
</evidence>
<dbReference type="SUPFAM" id="SSF51161">
    <property type="entry name" value="Trimeric LpxA-like enzymes"/>
    <property type="match status" value="1"/>
</dbReference>
<organism evidence="4 5">
    <name type="scientific">Candidatus Borkfalkia excrementigallinarum</name>
    <dbReference type="NCBI Taxonomy" id="2838506"/>
    <lineage>
        <taxon>Bacteria</taxon>
        <taxon>Bacillati</taxon>
        <taxon>Bacillota</taxon>
        <taxon>Clostridia</taxon>
        <taxon>Christensenellales</taxon>
        <taxon>Christensenellaceae</taxon>
        <taxon>Candidatus Borkfalkia</taxon>
    </lineage>
</organism>
<reference evidence="4" key="2">
    <citation type="submission" date="2021-04" db="EMBL/GenBank/DDBJ databases">
        <authorList>
            <person name="Gilroy R."/>
        </authorList>
    </citation>
    <scope>NUCLEOTIDE SEQUENCE</scope>
    <source>
        <strain evidence="4">1345</strain>
    </source>
</reference>
<dbReference type="Gene3D" id="2.160.10.10">
    <property type="entry name" value="Hexapeptide repeat proteins"/>
    <property type="match status" value="1"/>
</dbReference>
<proteinExistence type="inferred from homology"/>
<evidence type="ECO:0000256" key="2">
    <source>
        <dbReference type="ARBA" id="ARBA00022679"/>
    </source>
</evidence>
<dbReference type="InterPro" id="IPR018357">
    <property type="entry name" value="Hexapep_transf_CS"/>
</dbReference>
<reference evidence="4" key="1">
    <citation type="journal article" date="2021" name="PeerJ">
        <title>Extensive microbial diversity within the chicken gut microbiome revealed by metagenomics and culture.</title>
        <authorList>
            <person name="Gilroy R."/>
            <person name="Ravi A."/>
            <person name="Getino M."/>
            <person name="Pursley I."/>
            <person name="Horton D.L."/>
            <person name="Alikhan N.F."/>
            <person name="Baker D."/>
            <person name="Gharbi K."/>
            <person name="Hall N."/>
            <person name="Watson M."/>
            <person name="Adriaenssens E.M."/>
            <person name="Foster-Nyarko E."/>
            <person name="Jarju S."/>
            <person name="Secka A."/>
            <person name="Antonio M."/>
            <person name="Oren A."/>
            <person name="Chaudhuri R.R."/>
            <person name="La Ragione R."/>
            <person name="Hildebrand F."/>
            <person name="Pallen M.J."/>
        </authorList>
    </citation>
    <scope>NUCLEOTIDE SEQUENCE</scope>
    <source>
        <strain evidence="4">1345</strain>
    </source>
</reference>
<sequence>MLMHDAARRAQQITAQINTGYHSPEELRALFSRLTGREIDESFGLFPPFYTDFGQNILVGKGVFINSGCCFQDQGGIEIGDGCLIGHQVVLATLNHDLIPSRRAGMYPAPIKLGKNVWIGAHATVLAGVNVGDNAVIAAGAVVVKDVPANAVVCGVPAKVIKYIEEE</sequence>